<feature type="region of interest" description="Disordered" evidence="4">
    <location>
        <begin position="136"/>
        <end position="370"/>
    </location>
</feature>
<feature type="compositionally biased region" description="Basic and acidic residues" evidence="4">
    <location>
        <begin position="240"/>
        <end position="268"/>
    </location>
</feature>
<sequence length="473" mass="52714">MSRRSRSKPLPKPPAQEFPDDEDIGDDEAEDLDEEQEITRCVCGNDELIQSQINSSLQTLLLNEYQIKIDSGLFIQCDKCSVWQHGYCVGLFINDDVPDKYWCEQCRPEYHIAVVDDARTLYKPVNEKRKVLVNWSNDTSTHGKRRAGKSRTSASPTGPVGTDDSGDNHEHHSKHRKERRHFESGSYDEELEKALRESAKESGVPLSDIESRSTRKRRVKEEDDKSSGGASSPTKRKRHLQSDEEMARDGSSDDKTVDVKINIERATAEPDDGGDDDGEDEDERGEDSEDGDGEDEAGDGEEGDKNDLEGAAVVSKSTEREKPLASAGTGSVPTSSSSSTITATSTTTTKKKPGRGKGKSTTTTTVTSKITAPALTKEELINQPSKPRFVNSKSSIYELRKRTGAILEWLGRSQLELEEEKSSKVELFLYHEGGDKNDQQKVITNSYDNNLKLMEQLTEKILDWEQKFGKYAP</sequence>
<keyword evidence="3" id="KW-0862">Zinc</keyword>
<dbReference type="PANTHER" id="PTHR47793">
    <property type="entry name" value="HISTONE DEACETYLASE COMPLEX SUBUNIT CTI6"/>
    <property type="match status" value="1"/>
</dbReference>
<dbReference type="Pfam" id="PF20826">
    <property type="entry name" value="PHD_5"/>
    <property type="match status" value="1"/>
</dbReference>
<feature type="compositionally biased region" description="Acidic residues" evidence="4">
    <location>
        <begin position="269"/>
        <end position="302"/>
    </location>
</feature>
<evidence type="ECO:0000256" key="1">
    <source>
        <dbReference type="ARBA" id="ARBA00022723"/>
    </source>
</evidence>
<dbReference type="InterPro" id="IPR053051">
    <property type="entry name" value="HDAC_complex_subunit"/>
</dbReference>
<evidence type="ECO:0000256" key="2">
    <source>
        <dbReference type="ARBA" id="ARBA00022771"/>
    </source>
</evidence>
<dbReference type="PANTHER" id="PTHR47793:SF1">
    <property type="entry name" value="HISTONE DEACETYLASE COMPLEX SUBUNIT CTI6"/>
    <property type="match status" value="1"/>
</dbReference>
<dbReference type="SUPFAM" id="SSF57903">
    <property type="entry name" value="FYVE/PHD zinc finger"/>
    <property type="match status" value="1"/>
</dbReference>
<accession>A0A9P0VW08</accession>
<comment type="caution">
    <text evidence="6">The sequence shown here is derived from an EMBL/GenBank/DDBJ whole genome shotgun (WGS) entry which is preliminary data.</text>
</comment>
<reference evidence="6" key="1">
    <citation type="submission" date="2022-03" db="EMBL/GenBank/DDBJ databases">
        <authorList>
            <person name="Legras J.-L."/>
            <person name="Devillers H."/>
            <person name="Grondin C."/>
        </authorList>
    </citation>
    <scope>NUCLEOTIDE SEQUENCE</scope>
    <source>
        <strain evidence="6">CLIB 1423</strain>
    </source>
</reference>
<dbReference type="OrthoDB" id="418595at2759"/>
<dbReference type="Gene3D" id="3.30.40.10">
    <property type="entry name" value="Zinc/RING finger domain, C3HC4 (zinc finger)"/>
    <property type="match status" value="1"/>
</dbReference>
<keyword evidence="7" id="KW-1185">Reference proteome</keyword>
<protein>
    <recommendedName>
        <fullName evidence="5">Zinc finger PHD-type domain-containing protein</fullName>
    </recommendedName>
</protein>
<feature type="compositionally biased region" description="Low complexity" evidence="4">
    <location>
        <begin position="359"/>
        <end position="370"/>
    </location>
</feature>
<feature type="domain" description="Zinc finger PHD-type" evidence="5">
    <location>
        <begin position="40"/>
        <end position="107"/>
    </location>
</feature>
<feature type="compositionally biased region" description="Acidic residues" evidence="4">
    <location>
        <begin position="18"/>
        <end position="31"/>
    </location>
</feature>
<dbReference type="PROSITE" id="PS01359">
    <property type="entry name" value="ZF_PHD_1"/>
    <property type="match status" value="1"/>
</dbReference>
<dbReference type="InterPro" id="IPR001965">
    <property type="entry name" value="Znf_PHD"/>
</dbReference>
<dbReference type="GO" id="GO:0033698">
    <property type="term" value="C:Rpd3L complex"/>
    <property type="evidence" value="ECO:0007669"/>
    <property type="project" value="TreeGrafter"/>
</dbReference>
<evidence type="ECO:0000256" key="4">
    <source>
        <dbReference type="SAM" id="MobiDB-lite"/>
    </source>
</evidence>
<dbReference type="EMBL" id="CAKXYY010000001">
    <property type="protein sequence ID" value="CAH2350037.1"/>
    <property type="molecule type" value="Genomic_DNA"/>
</dbReference>
<dbReference type="GO" id="GO:0008270">
    <property type="term" value="F:zinc ion binding"/>
    <property type="evidence" value="ECO:0007669"/>
    <property type="project" value="UniProtKB-KW"/>
</dbReference>
<dbReference type="AlphaFoldDB" id="A0A9P0VW08"/>
<dbReference type="GO" id="GO:0061188">
    <property type="term" value="P:negative regulation of rDNA heterochromatin formation"/>
    <property type="evidence" value="ECO:0007669"/>
    <property type="project" value="TreeGrafter"/>
</dbReference>
<dbReference type="GO" id="GO:0061186">
    <property type="term" value="P:negative regulation of silent mating-type cassette heterochromatin formation"/>
    <property type="evidence" value="ECO:0007669"/>
    <property type="project" value="TreeGrafter"/>
</dbReference>
<dbReference type="Proteomes" id="UP000837801">
    <property type="component" value="Unassembled WGS sequence"/>
</dbReference>
<evidence type="ECO:0000313" key="6">
    <source>
        <dbReference type="EMBL" id="CAH2350037.1"/>
    </source>
</evidence>
<dbReference type="SMART" id="SM00249">
    <property type="entry name" value="PHD"/>
    <property type="match status" value="1"/>
</dbReference>
<feature type="region of interest" description="Disordered" evidence="4">
    <location>
        <begin position="1"/>
        <end position="31"/>
    </location>
</feature>
<feature type="compositionally biased region" description="Basic residues" evidence="4">
    <location>
        <begin position="349"/>
        <end position="358"/>
    </location>
</feature>
<evidence type="ECO:0000259" key="5">
    <source>
        <dbReference type="SMART" id="SM00249"/>
    </source>
</evidence>
<feature type="compositionally biased region" description="Basic and acidic residues" evidence="4">
    <location>
        <begin position="209"/>
        <end position="226"/>
    </location>
</feature>
<feature type="compositionally biased region" description="Low complexity" evidence="4">
    <location>
        <begin position="326"/>
        <end position="348"/>
    </location>
</feature>
<keyword evidence="1" id="KW-0479">Metal-binding</keyword>
<dbReference type="InterPro" id="IPR013083">
    <property type="entry name" value="Znf_RING/FYVE/PHD"/>
</dbReference>
<gene>
    <name evidence="6" type="ORF">CLIB1423_01S00980</name>
</gene>
<dbReference type="InterPro" id="IPR019786">
    <property type="entry name" value="Zinc_finger_PHD-type_CS"/>
</dbReference>
<evidence type="ECO:0000313" key="7">
    <source>
        <dbReference type="Proteomes" id="UP000837801"/>
    </source>
</evidence>
<name>A0A9P0VW08_9ASCO</name>
<proteinExistence type="predicted"/>
<keyword evidence="2" id="KW-0863">Zinc-finger</keyword>
<organism evidence="6 7">
    <name type="scientific">[Candida] railenensis</name>
    <dbReference type="NCBI Taxonomy" id="45579"/>
    <lineage>
        <taxon>Eukaryota</taxon>
        <taxon>Fungi</taxon>
        <taxon>Dikarya</taxon>
        <taxon>Ascomycota</taxon>
        <taxon>Saccharomycotina</taxon>
        <taxon>Pichiomycetes</taxon>
        <taxon>Debaryomycetaceae</taxon>
        <taxon>Kurtzmaniella</taxon>
    </lineage>
</organism>
<evidence type="ECO:0000256" key="3">
    <source>
        <dbReference type="ARBA" id="ARBA00022833"/>
    </source>
</evidence>
<dbReference type="InterPro" id="IPR011011">
    <property type="entry name" value="Znf_FYVE_PHD"/>
</dbReference>
<dbReference type="GO" id="GO:0070210">
    <property type="term" value="C:Rpd3L-Expanded complex"/>
    <property type="evidence" value="ECO:0007669"/>
    <property type="project" value="TreeGrafter"/>
</dbReference>